<evidence type="ECO:0000256" key="1">
    <source>
        <dbReference type="SAM" id="Phobius"/>
    </source>
</evidence>
<evidence type="ECO:0000313" key="4">
    <source>
        <dbReference type="WBParaSite" id="SCUD_0000553501-mRNA-1"/>
    </source>
</evidence>
<proteinExistence type="predicted"/>
<accession>A0A183JS46</accession>
<dbReference type="AlphaFoldDB" id="A0A183JS46"/>
<evidence type="ECO:0000313" key="3">
    <source>
        <dbReference type="Proteomes" id="UP000279833"/>
    </source>
</evidence>
<keyword evidence="3" id="KW-1185">Reference proteome</keyword>
<dbReference type="WBParaSite" id="SCUD_0000553501-mRNA-1">
    <property type="protein sequence ID" value="SCUD_0000553501-mRNA-1"/>
    <property type="gene ID" value="SCUD_0000553501"/>
</dbReference>
<protein>
    <submittedName>
        <fullName evidence="4">Cyclin N-terminal domain-containing protein</fullName>
    </submittedName>
</protein>
<reference evidence="4" key="1">
    <citation type="submission" date="2016-06" db="UniProtKB">
        <authorList>
            <consortium name="WormBaseParasite"/>
        </authorList>
    </citation>
    <scope>IDENTIFICATION</scope>
</reference>
<dbReference type="Proteomes" id="UP000279833">
    <property type="component" value="Unassembled WGS sequence"/>
</dbReference>
<keyword evidence="1" id="KW-0472">Membrane</keyword>
<reference evidence="2 3" key="2">
    <citation type="submission" date="2018-11" db="EMBL/GenBank/DDBJ databases">
        <authorList>
            <consortium name="Pathogen Informatics"/>
        </authorList>
    </citation>
    <scope>NUCLEOTIDE SEQUENCE [LARGE SCALE GENOMIC DNA]</scope>
    <source>
        <strain evidence="2">Dakar</strain>
        <strain evidence="3">Dakar, Senegal</strain>
    </source>
</reference>
<name>A0A183JS46_9TREM</name>
<keyword evidence="1" id="KW-1133">Transmembrane helix</keyword>
<dbReference type="STRING" id="6186.A0A183JS46"/>
<gene>
    <name evidence="2" type="ORF">SCUD_LOCUS5535</name>
</gene>
<feature type="transmembrane region" description="Helical" evidence="1">
    <location>
        <begin position="103"/>
        <end position="125"/>
    </location>
</feature>
<dbReference type="EMBL" id="UZAK01009269">
    <property type="protein sequence ID" value="VDO96458.1"/>
    <property type="molecule type" value="Genomic_DNA"/>
</dbReference>
<keyword evidence="1" id="KW-0812">Transmembrane</keyword>
<evidence type="ECO:0000313" key="2">
    <source>
        <dbReference type="EMBL" id="VDO96458.1"/>
    </source>
</evidence>
<sequence length="129" mass="15093">MHRRSDRLFPIHPHNLNKVIQDEWNTIIQWLCDVLSSGDIMCEINPVFTTIQRFINIFGMRLSKTQRIALIRLTVAYICCPNIDTQVIFNALELLNKLMRYEYICVCAFTQILNVSITLHFYSVVGIDD</sequence>
<organism evidence="4">
    <name type="scientific">Schistosoma curassoni</name>
    <dbReference type="NCBI Taxonomy" id="6186"/>
    <lineage>
        <taxon>Eukaryota</taxon>
        <taxon>Metazoa</taxon>
        <taxon>Spiralia</taxon>
        <taxon>Lophotrochozoa</taxon>
        <taxon>Platyhelminthes</taxon>
        <taxon>Trematoda</taxon>
        <taxon>Digenea</taxon>
        <taxon>Strigeidida</taxon>
        <taxon>Schistosomatoidea</taxon>
        <taxon>Schistosomatidae</taxon>
        <taxon>Schistosoma</taxon>
    </lineage>
</organism>